<protein>
    <recommendedName>
        <fullName evidence="4 9">DNA-directed RNA polymerase III subunit RPC3</fullName>
        <shortName evidence="9">RNA polymerase III subunit C3</shortName>
    </recommendedName>
</protein>
<dbReference type="PANTHER" id="PTHR12949:SF0">
    <property type="entry name" value="DNA-DIRECTED RNA POLYMERASE III SUBUNIT RPC3"/>
    <property type="match status" value="1"/>
</dbReference>
<evidence type="ECO:0000259" key="13">
    <source>
        <dbReference type="Pfam" id="PF22536"/>
    </source>
</evidence>
<keyword evidence="6 9" id="KW-0804">Transcription</keyword>
<evidence type="ECO:0000259" key="12">
    <source>
        <dbReference type="Pfam" id="PF08221"/>
    </source>
</evidence>
<dbReference type="PANTHER" id="PTHR12949">
    <property type="entry name" value="RNA POLYMERASE III DNA DIRECTED -RELATED"/>
    <property type="match status" value="1"/>
</dbReference>
<proteinExistence type="inferred from homology"/>
<feature type="compositionally biased region" description="Acidic residues" evidence="10">
    <location>
        <begin position="316"/>
        <end position="335"/>
    </location>
</feature>
<sequence length="682" mass="77537">MSQYAAELCTLLVEDQFGDLFGRIFLKLVQYGRLTLPQLRAYAKLPHKQTLHAVTAMVQMHLLYHYLSNDDGATYYEANMHAAYYLIRSGKILKVVEQRLGEYAAKVMSTIMYCGHAQVGYLEALPELRIDTVHKPSTNGNGANHLEENGLEENGLEENGLGENGLEENGLEENGLEENGLLENGENNDDELPPSTDGANVNGDHDTHNGRLHATLKSLAGHGYICRMRESHFQSLADHILDAERIAQQAVKNSDVKGKAAAELLKGRREQVLLERTDNSIGGVLLVHGIPKGIKRPQTNGISEGSNKRRRVDSSDGPEEEPEDEEDYDDDDDEPMDESIVLKVNYEKMDVVLRNRRLAEMAAEEASPVTVKVFENLLRLIEYQTPRCRESSEIALRGSLELPREGEENDTRAVGFSLHRLANEISTSIDLVGSLGPRDNPQTRGKKNKANAMVNGDENEEFEEGENGITETTRAYDLDQHLSVLQQPPHSLAYKRTNGTIPEWTVEFRRVARQLRHLEIERIVGNRFGRIALRLIRILLEKGKLDEKRLQEISLVSQKDLRQVLALMQETGFVDLQEIPRDSQRVPHRTVFLWCFDPDRVGRNLLHDTYKAMSRCFQRLQFERNVVKDFLDKTERTDVKGKEEEYLNEGELQKLRQWRDKEALMLGEIARLDDIVAVLRDF</sequence>
<evidence type="ECO:0000256" key="9">
    <source>
        <dbReference type="RuleBase" id="RU367076"/>
    </source>
</evidence>
<dbReference type="EMBL" id="CP055901">
    <property type="protein sequence ID" value="QKX60732.1"/>
    <property type="molecule type" value="Genomic_DNA"/>
</dbReference>
<dbReference type="Proteomes" id="UP000509510">
    <property type="component" value="Chromosome IV"/>
</dbReference>
<comment type="similarity">
    <text evidence="2 9">Belongs to the RNA polymerase beta chain family.</text>
</comment>
<dbReference type="GO" id="GO:0006351">
    <property type="term" value="P:DNA-templated transcription"/>
    <property type="evidence" value="ECO:0007669"/>
    <property type="project" value="InterPro"/>
</dbReference>
<dbReference type="InterPro" id="IPR055207">
    <property type="entry name" value="POLR3C_WHD"/>
</dbReference>
<evidence type="ECO:0000259" key="11">
    <source>
        <dbReference type="Pfam" id="PF05645"/>
    </source>
</evidence>
<dbReference type="Pfam" id="PF05645">
    <property type="entry name" value="RNA_pol_Rpc82"/>
    <property type="match status" value="1"/>
</dbReference>
<keyword evidence="5 9" id="KW-0240">DNA-directed RNA polymerase</keyword>
<dbReference type="Gene3D" id="1.10.10.10">
    <property type="entry name" value="Winged helix-like DNA-binding domain superfamily/Winged helix DNA-binding domain"/>
    <property type="match status" value="2"/>
</dbReference>
<evidence type="ECO:0000256" key="8">
    <source>
        <dbReference type="ARBA" id="ARBA00025127"/>
    </source>
</evidence>
<dbReference type="AlphaFoldDB" id="A0A7H8R362"/>
<comment type="subunit">
    <text evidence="3 9">Component of the RNA polymerase III (Pol III) complex consisting of 17 subunits.</text>
</comment>
<feature type="domain" description="RNA polymerase III Rpc82 C -terminal" evidence="11">
    <location>
        <begin position="216"/>
        <end position="515"/>
    </location>
</feature>
<evidence type="ECO:0000256" key="5">
    <source>
        <dbReference type="ARBA" id="ARBA00022478"/>
    </source>
</evidence>
<evidence type="ECO:0000313" key="14">
    <source>
        <dbReference type="EMBL" id="QKX60732.1"/>
    </source>
</evidence>
<keyword evidence="7 9" id="KW-0539">Nucleus</keyword>
<evidence type="ECO:0000256" key="2">
    <source>
        <dbReference type="ARBA" id="ARBA00006835"/>
    </source>
</evidence>
<dbReference type="GeneID" id="55995368"/>
<dbReference type="InterPro" id="IPR036388">
    <property type="entry name" value="WH-like_DNA-bd_sf"/>
</dbReference>
<evidence type="ECO:0000256" key="3">
    <source>
        <dbReference type="ARBA" id="ARBA00011206"/>
    </source>
</evidence>
<accession>A0A7H8R362</accession>
<dbReference type="OrthoDB" id="272392at2759"/>
<dbReference type="KEGG" id="trg:TRUGW13939_07878"/>
<evidence type="ECO:0000256" key="7">
    <source>
        <dbReference type="ARBA" id="ARBA00023242"/>
    </source>
</evidence>
<name>A0A7H8R362_TALRU</name>
<gene>
    <name evidence="14" type="ORF">TRUGW13939_07878</name>
</gene>
<evidence type="ECO:0000256" key="6">
    <source>
        <dbReference type="ARBA" id="ARBA00023163"/>
    </source>
</evidence>
<comment type="subcellular location">
    <subcellularLocation>
        <location evidence="1 9">Nucleus</location>
    </subcellularLocation>
</comment>
<dbReference type="Pfam" id="PF08221">
    <property type="entry name" value="HTH_9"/>
    <property type="match status" value="1"/>
</dbReference>
<dbReference type="GO" id="GO:0005666">
    <property type="term" value="C:RNA polymerase III complex"/>
    <property type="evidence" value="ECO:0007669"/>
    <property type="project" value="UniProtKB-UniRule"/>
</dbReference>
<feature type="region of interest" description="Disordered" evidence="10">
    <location>
        <begin position="179"/>
        <end position="209"/>
    </location>
</feature>
<dbReference type="InterPro" id="IPR008806">
    <property type="entry name" value="RNA_pol_III_Rpc82_C"/>
</dbReference>
<dbReference type="RefSeq" id="XP_035346908.1">
    <property type="nucleotide sequence ID" value="XM_035491015.1"/>
</dbReference>
<dbReference type="Pfam" id="PF22536">
    <property type="entry name" value="WHD_POLR3C"/>
    <property type="match status" value="1"/>
</dbReference>
<dbReference type="GO" id="GO:0003697">
    <property type="term" value="F:single-stranded DNA binding"/>
    <property type="evidence" value="ECO:0007669"/>
    <property type="project" value="UniProtKB-UniRule"/>
</dbReference>
<keyword evidence="15" id="KW-1185">Reference proteome</keyword>
<comment type="function">
    <text evidence="8 9">DNA-dependent RNA polymerase catalyzes the transcription of DNA into RNA using the four ribonucleoside triphosphates as substrates. Specific core component of RNA polymerase III which synthesizes small RNAs, such as 5S rRNA and tRNAs.</text>
</comment>
<dbReference type="InterPro" id="IPR013197">
    <property type="entry name" value="RNA_pol_III_RPC82-rel_HTH"/>
</dbReference>
<feature type="domain" description="RNA polymerase III subunit RPC82-related helix-turn-helix" evidence="12">
    <location>
        <begin position="7"/>
        <end position="62"/>
    </location>
</feature>
<organism evidence="14 15">
    <name type="scientific">Talaromyces rugulosus</name>
    <name type="common">Penicillium rugulosum</name>
    <dbReference type="NCBI Taxonomy" id="121627"/>
    <lineage>
        <taxon>Eukaryota</taxon>
        <taxon>Fungi</taxon>
        <taxon>Dikarya</taxon>
        <taxon>Ascomycota</taxon>
        <taxon>Pezizomycotina</taxon>
        <taxon>Eurotiomycetes</taxon>
        <taxon>Eurotiomycetidae</taxon>
        <taxon>Eurotiales</taxon>
        <taxon>Trichocomaceae</taxon>
        <taxon>Talaromyces</taxon>
        <taxon>Talaromyces sect. Islandici</taxon>
    </lineage>
</organism>
<evidence type="ECO:0000313" key="15">
    <source>
        <dbReference type="Proteomes" id="UP000509510"/>
    </source>
</evidence>
<evidence type="ECO:0000256" key="4">
    <source>
        <dbReference type="ARBA" id="ARBA00016689"/>
    </source>
</evidence>
<evidence type="ECO:0000256" key="10">
    <source>
        <dbReference type="SAM" id="MobiDB-lite"/>
    </source>
</evidence>
<evidence type="ECO:0000256" key="1">
    <source>
        <dbReference type="ARBA" id="ARBA00004123"/>
    </source>
</evidence>
<feature type="region of interest" description="Disordered" evidence="10">
    <location>
        <begin position="295"/>
        <end position="335"/>
    </location>
</feature>
<reference evidence="15" key="1">
    <citation type="submission" date="2020-06" db="EMBL/GenBank/DDBJ databases">
        <title>A chromosome-scale genome assembly of Talaromyces rugulosus W13939.</title>
        <authorList>
            <person name="Wang B."/>
            <person name="Guo L."/>
            <person name="Ye K."/>
            <person name="Wang L."/>
        </authorList>
    </citation>
    <scope>NUCLEOTIDE SEQUENCE [LARGE SCALE GENOMIC DNA]</scope>
    <source>
        <strain evidence="15">W13939</strain>
    </source>
</reference>
<feature type="domain" description="DNA-directed RNA polymerase III subunit RPC3 winged-helix" evidence="13">
    <location>
        <begin position="520"/>
        <end position="594"/>
    </location>
</feature>
<dbReference type="InterPro" id="IPR039748">
    <property type="entry name" value="RPC3"/>
</dbReference>